<evidence type="ECO:0000313" key="2">
    <source>
        <dbReference type="Proteomes" id="UP000031928"/>
    </source>
</evidence>
<name>A0A0B6TKU3_9CORY</name>
<dbReference type="AlphaFoldDB" id="A0A0B6TKU3"/>
<protein>
    <submittedName>
        <fullName evidence="1">Uncharacterized protein</fullName>
    </submittedName>
</protein>
<reference evidence="1 2" key="1">
    <citation type="submission" date="2014-05" db="EMBL/GenBank/DDBJ databases">
        <title>Complete genome sequence of Corynebacterium marinum DSM 44953.</title>
        <authorList>
            <person name="Schaffert L."/>
            <person name="Albersmeier A."/>
            <person name="Kalinowski J."/>
            <person name="Ruckert C."/>
        </authorList>
    </citation>
    <scope>NUCLEOTIDE SEQUENCE [LARGE SCALE GENOMIC DNA]</scope>
    <source>
        <strain evidence="1 2">DSM 44953</strain>
    </source>
</reference>
<dbReference type="HOGENOM" id="CLU_114976_0_0_11"/>
<dbReference type="Proteomes" id="UP000031928">
    <property type="component" value="Chromosome"/>
</dbReference>
<gene>
    <name evidence="1" type="ORF">B840_04845</name>
</gene>
<proteinExistence type="predicted"/>
<accession>A0A0B6TKU3</accession>
<keyword evidence="2" id="KW-1185">Reference proteome</keyword>
<dbReference type="KEGG" id="cmq:B840_04845"/>
<organism evidence="1 2">
    <name type="scientific">Corynebacterium marinum DSM 44953</name>
    <dbReference type="NCBI Taxonomy" id="1224162"/>
    <lineage>
        <taxon>Bacteria</taxon>
        <taxon>Bacillati</taxon>
        <taxon>Actinomycetota</taxon>
        <taxon>Actinomycetes</taxon>
        <taxon>Mycobacteriales</taxon>
        <taxon>Corynebacteriaceae</taxon>
        <taxon>Corynebacterium</taxon>
    </lineage>
</organism>
<dbReference type="EMBL" id="CP007790">
    <property type="protein sequence ID" value="AJK68588.1"/>
    <property type="molecule type" value="Genomic_DNA"/>
</dbReference>
<dbReference type="OrthoDB" id="2052817at2"/>
<evidence type="ECO:0000313" key="1">
    <source>
        <dbReference type="EMBL" id="AJK68588.1"/>
    </source>
</evidence>
<sequence>MASHPQASELKEATRDKIVSFVYSLEDIRSQEQFDQQHQAWCEDVVAYYQAHPHRDRPSFQFRYGHAQKWLNMTLKYLAVLGHPTVERVYDFLHAPVDRDVYARAESLLGVRRPKAAWSRLDGGAYRDYQAEIRRAIQGQDGRCVMDWETDEWIAAR</sequence>